<evidence type="ECO:0000256" key="1">
    <source>
        <dbReference type="ARBA" id="ARBA00004196"/>
    </source>
</evidence>
<sequence length="449" mass="51212">MLNISKNPVNKTVHLTGFKSTDMVFHQRHYKHFNRFLLGSAIFGFIVLFLPWTQNIRGRGFLTTLSPDQRPQTIQSPIPGRIEKWYVQEGDVVQKGDTILFISEIKGEYFDPKLVERTGAQIKNKESSVISYGAKVNALNQQIRAVQEEQVLKTEQAKNKLLQSKLKVQSDSIDLEAAKTNLKIAERQYERTEQLQQEGLKAMTDVEEKRLKLQETQAKLISQENKLLAARNEILNAQVEIQRIRAEYTDKISKAQSDMYTAQSNQFDSEAQVTKLENSYTNYAMRKEMYYVRAPQKGYINKAIQGGIGETFKAGDRLVGIMPANIDMAVETFVEPIDLPLVHTGEKIRIQFDGWPAIVFSGWPNVSYGTYGGIVVAIENFISENGKYRVLLAPDSEDHPWPKDIRVGSGANTIALLEDVPIWYELWRQLNGFPPNYYQPQNTASRDKK</sequence>
<dbReference type="PANTHER" id="PTHR32347:SF23">
    <property type="entry name" value="BLL5650 PROTEIN"/>
    <property type="match status" value="1"/>
</dbReference>
<evidence type="ECO:0000313" key="5">
    <source>
        <dbReference type="EMBL" id="SDE49640.1"/>
    </source>
</evidence>
<evidence type="ECO:0000256" key="3">
    <source>
        <dbReference type="SAM" id="Coils"/>
    </source>
</evidence>
<dbReference type="PANTHER" id="PTHR32347">
    <property type="entry name" value="EFFLUX SYSTEM COMPONENT YKNX-RELATED"/>
    <property type="match status" value="1"/>
</dbReference>
<keyword evidence="4" id="KW-0472">Membrane</keyword>
<dbReference type="Gene3D" id="2.40.50.100">
    <property type="match status" value="1"/>
</dbReference>
<protein>
    <submittedName>
        <fullName evidence="5">Multidrug resistance efflux pump</fullName>
    </submittedName>
</protein>
<feature type="transmembrane region" description="Helical" evidence="4">
    <location>
        <begin position="33"/>
        <end position="52"/>
    </location>
</feature>
<reference evidence="5 6" key="1">
    <citation type="submission" date="2016-10" db="EMBL/GenBank/DDBJ databases">
        <authorList>
            <person name="de Groot N.N."/>
        </authorList>
    </citation>
    <scope>NUCLEOTIDE SEQUENCE [LARGE SCALE GENOMIC DNA]</scope>
    <source>
        <strain evidence="5 6">DSM 23421</strain>
    </source>
</reference>
<keyword evidence="4" id="KW-0812">Transmembrane</keyword>
<dbReference type="SUPFAM" id="SSF51230">
    <property type="entry name" value="Single hybrid motif"/>
    <property type="match status" value="1"/>
</dbReference>
<dbReference type="Proteomes" id="UP000199109">
    <property type="component" value="Unassembled WGS sequence"/>
</dbReference>
<name>A0A1G7DF39_9FLAO</name>
<keyword evidence="4" id="KW-1133">Transmembrane helix</keyword>
<evidence type="ECO:0000313" key="6">
    <source>
        <dbReference type="Proteomes" id="UP000199109"/>
    </source>
</evidence>
<gene>
    <name evidence="5" type="ORF">SAMN05421636_105279</name>
</gene>
<dbReference type="OrthoDB" id="9760528at2"/>
<keyword evidence="6" id="KW-1185">Reference proteome</keyword>
<evidence type="ECO:0000256" key="2">
    <source>
        <dbReference type="ARBA" id="ARBA00023054"/>
    </source>
</evidence>
<proteinExistence type="predicted"/>
<dbReference type="GO" id="GO:0030313">
    <property type="term" value="C:cell envelope"/>
    <property type="evidence" value="ECO:0007669"/>
    <property type="project" value="UniProtKB-SubCell"/>
</dbReference>
<dbReference type="STRING" id="641691.SAMN05421636_105279"/>
<dbReference type="AlphaFoldDB" id="A0A1G7DF39"/>
<accession>A0A1G7DF39</accession>
<dbReference type="EMBL" id="FNAO01000005">
    <property type="protein sequence ID" value="SDE49640.1"/>
    <property type="molecule type" value="Genomic_DNA"/>
</dbReference>
<dbReference type="InterPro" id="IPR011053">
    <property type="entry name" value="Single_hybrid_motif"/>
</dbReference>
<evidence type="ECO:0000256" key="4">
    <source>
        <dbReference type="SAM" id="Phobius"/>
    </source>
</evidence>
<organism evidence="5 6">
    <name type="scientific">Pricia antarctica</name>
    <dbReference type="NCBI Taxonomy" id="641691"/>
    <lineage>
        <taxon>Bacteria</taxon>
        <taxon>Pseudomonadati</taxon>
        <taxon>Bacteroidota</taxon>
        <taxon>Flavobacteriia</taxon>
        <taxon>Flavobacteriales</taxon>
        <taxon>Flavobacteriaceae</taxon>
        <taxon>Pricia</taxon>
    </lineage>
</organism>
<dbReference type="SUPFAM" id="SSF56954">
    <property type="entry name" value="Outer membrane efflux proteins (OEP)"/>
    <property type="match status" value="1"/>
</dbReference>
<dbReference type="RefSeq" id="WP_091868710.1">
    <property type="nucleotide sequence ID" value="NZ_FNAO01000005.1"/>
</dbReference>
<feature type="coiled-coil region" evidence="3">
    <location>
        <begin position="175"/>
        <end position="247"/>
    </location>
</feature>
<keyword evidence="2 3" id="KW-0175">Coiled coil</keyword>
<comment type="subcellular location">
    <subcellularLocation>
        <location evidence="1">Cell envelope</location>
    </subcellularLocation>
</comment>
<dbReference type="InterPro" id="IPR050465">
    <property type="entry name" value="UPF0194_transport"/>
</dbReference>